<accession>A0A8J3ANT5</accession>
<dbReference type="AlphaFoldDB" id="A0A8J3ANT5"/>
<evidence type="ECO:0000313" key="2">
    <source>
        <dbReference type="EMBL" id="GGI17039.1"/>
    </source>
</evidence>
<feature type="compositionally biased region" description="Polar residues" evidence="1">
    <location>
        <begin position="627"/>
        <end position="643"/>
    </location>
</feature>
<protein>
    <recommendedName>
        <fullName evidence="4">Integrase catalytic domain-containing protein</fullName>
    </recommendedName>
</protein>
<evidence type="ECO:0000256" key="1">
    <source>
        <dbReference type="SAM" id="MobiDB-lite"/>
    </source>
</evidence>
<keyword evidence="3" id="KW-1185">Reference proteome</keyword>
<dbReference type="SUPFAM" id="SSF53098">
    <property type="entry name" value="Ribonuclease H-like"/>
    <property type="match status" value="1"/>
</dbReference>
<comment type="caution">
    <text evidence="2">The sequence shown here is derived from an EMBL/GenBank/DDBJ whole genome shotgun (WGS) entry which is preliminary data.</text>
</comment>
<feature type="region of interest" description="Disordered" evidence="1">
    <location>
        <begin position="624"/>
        <end position="665"/>
    </location>
</feature>
<dbReference type="Proteomes" id="UP000642180">
    <property type="component" value="Unassembled WGS sequence"/>
</dbReference>
<dbReference type="InterPro" id="IPR036397">
    <property type="entry name" value="RNaseH_sf"/>
</dbReference>
<dbReference type="InterPro" id="IPR012337">
    <property type="entry name" value="RNaseH-like_sf"/>
</dbReference>
<evidence type="ECO:0008006" key="4">
    <source>
        <dbReference type="Google" id="ProtNLM"/>
    </source>
</evidence>
<gene>
    <name evidence="2" type="ORF">GCM10008066_06970</name>
</gene>
<dbReference type="RefSeq" id="WP_188379886.1">
    <property type="nucleotide sequence ID" value="NZ_BMDI01000001.1"/>
</dbReference>
<dbReference type="GO" id="GO:0003676">
    <property type="term" value="F:nucleic acid binding"/>
    <property type="evidence" value="ECO:0007669"/>
    <property type="project" value="InterPro"/>
</dbReference>
<proteinExistence type="predicted"/>
<organism evidence="2 3">
    <name type="scientific">Oxalicibacterium faecigallinarum</name>
    <dbReference type="NCBI Taxonomy" id="573741"/>
    <lineage>
        <taxon>Bacteria</taxon>
        <taxon>Pseudomonadati</taxon>
        <taxon>Pseudomonadota</taxon>
        <taxon>Betaproteobacteria</taxon>
        <taxon>Burkholderiales</taxon>
        <taxon>Oxalobacteraceae</taxon>
        <taxon>Oxalicibacterium</taxon>
    </lineage>
</organism>
<dbReference type="EMBL" id="BMDI01000001">
    <property type="protein sequence ID" value="GGI17039.1"/>
    <property type="molecule type" value="Genomic_DNA"/>
</dbReference>
<name>A0A8J3ANT5_9BURK</name>
<dbReference type="Gene3D" id="3.30.420.10">
    <property type="entry name" value="Ribonuclease H-like superfamily/Ribonuclease H"/>
    <property type="match status" value="1"/>
</dbReference>
<reference evidence="3" key="1">
    <citation type="journal article" date="2019" name="Int. J. Syst. Evol. Microbiol.">
        <title>The Global Catalogue of Microorganisms (GCM) 10K type strain sequencing project: providing services to taxonomists for standard genome sequencing and annotation.</title>
        <authorList>
            <consortium name="The Broad Institute Genomics Platform"/>
            <consortium name="The Broad Institute Genome Sequencing Center for Infectious Disease"/>
            <person name="Wu L."/>
            <person name="Ma J."/>
        </authorList>
    </citation>
    <scope>NUCLEOTIDE SEQUENCE [LARGE SCALE GENOMIC DNA]</scope>
    <source>
        <strain evidence="3">CCM 2767</strain>
    </source>
</reference>
<sequence length="665" mass="75410">MPKNTHRMTRDELNVADWKYPDEGALEGIDKKRYFSRKHAINLYLDGASAEQIKDKAGIGGAQTYRLLKERCLAVHSDGEVWGWRALVPWERIRPYRRKHQVCIDKYGKGGAGALTTLFLTHPELRHRFDKRVLSAGRVTSLSHLKRGRINHWNWLLEELRTLGYEAKHAWPFNTHNRGYVSICQYIKRLLDQNPVEAALVVGGPDAKKKLMTGDGTKRPITHLFERVEMDGHKLDGIFSVLIPQPSGGYLQKIVHRLWVVVIIEVMSRNVIGYHLSMREEVSKVDVLRAIKMALTRYKRPIISFSDEGYRQNANLPSGVSEDFVGICWDQTSVDGALAETCKHVKEVLRDVVGSELIDPSSGYSARRSKDDRPFIETYFRRLSTYGFQKLSNTTGAEPKKKRGRDPKAVALTSQFQYEYAHELLAVLIANYNAQPHNSLGGRSPLEYLQFRAMYPERPFRYADQTTVSDLLSFRKLCTVHGGYKVGRRPFINFAHGRYTSDTLGQRHDLVGKKIWVVAHIEDDVRLVRASTENGQSLGLLHVAPPWNKLPHSIEVRNAVASYVSSGKIRASAGHDAVELFIQFCEDQKNKKLPVHPAYMEARRILTEVAESITGRSMLELAKERQSAQSLARNDLSGESSSPLERHAAGEKKRPLPAPRKAANH</sequence>
<feature type="compositionally biased region" description="Basic and acidic residues" evidence="1">
    <location>
        <begin position="644"/>
        <end position="654"/>
    </location>
</feature>
<evidence type="ECO:0000313" key="3">
    <source>
        <dbReference type="Proteomes" id="UP000642180"/>
    </source>
</evidence>